<evidence type="ECO:0000256" key="2">
    <source>
        <dbReference type="RuleBase" id="RU003452"/>
    </source>
</evidence>
<dbReference type="SUPFAM" id="SSF54001">
    <property type="entry name" value="Cysteine proteinases"/>
    <property type="match status" value="1"/>
</dbReference>
<dbReference type="Proteomes" id="UP000016931">
    <property type="component" value="Unassembled WGS sequence"/>
</dbReference>
<dbReference type="Gene3D" id="3.30.2140.20">
    <property type="match status" value="1"/>
</dbReference>
<dbReference type="InterPro" id="IPR001447">
    <property type="entry name" value="Arylamine_N-AcTrfase"/>
</dbReference>
<evidence type="ECO:0000313" key="3">
    <source>
        <dbReference type="EMBL" id="EMF13512.1"/>
    </source>
</evidence>
<proteinExistence type="inferred from homology"/>
<dbReference type="PANTHER" id="PTHR11786:SF0">
    <property type="entry name" value="ARYLAMINE N-ACETYLTRANSFERASE 4-RELATED"/>
    <property type="match status" value="1"/>
</dbReference>
<name>M3B168_SPHMS</name>
<dbReference type="EMBL" id="KB456263">
    <property type="protein sequence ID" value="EMF13512.1"/>
    <property type="molecule type" value="Genomic_DNA"/>
</dbReference>
<dbReference type="InterPro" id="IPR053710">
    <property type="entry name" value="Arylamine_NAT_domain_sf"/>
</dbReference>
<dbReference type="HOGENOM" id="CLU_049918_2_0_1"/>
<protein>
    <submittedName>
        <fullName evidence="3">Arylamine N-acetyltransferase 3</fullName>
    </submittedName>
</protein>
<reference evidence="3 4" key="1">
    <citation type="journal article" date="2012" name="PLoS Pathog.">
        <title>Diverse lifestyles and strategies of plant pathogenesis encoded in the genomes of eighteen Dothideomycetes fungi.</title>
        <authorList>
            <person name="Ohm R.A."/>
            <person name="Feau N."/>
            <person name="Henrissat B."/>
            <person name="Schoch C.L."/>
            <person name="Horwitz B.A."/>
            <person name="Barry K.W."/>
            <person name="Condon B.J."/>
            <person name="Copeland A.C."/>
            <person name="Dhillon B."/>
            <person name="Glaser F."/>
            <person name="Hesse C.N."/>
            <person name="Kosti I."/>
            <person name="LaButti K."/>
            <person name="Lindquist E.A."/>
            <person name="Lucas S."/>
            <person name="Salamov A.A."/>
            <person name="Bradshaw R.E."/>
            <person name="Ciuffetti L."/>
            <person name="Hamelin R.C."/>
            <person name="Kema G.H.J."/>
            <person name="Lawrence C."/>
            <person name="Scott J.A."/>
            <person name="Spatafora J.W."/>
            <person name="Turgeon B.G."/>
            <person name="de Wit P.J.G.M."/>
            <person name="Zhong S."/>
            <person name="Goodwin S.B."/>
            <person name="Grigoriev I.V."/>
        </authorList>
    </citation>
    <scope>NUCLEOTIDE SEQUENCE [LARGE SCALE GENOMIC DNA]</scope>
    <source>
        <strain evidence="3 4">SO2202</strain>
    </source>
</reference>
<accession>M3B168</accession>
<organism evidence="3 4">
    <name type="scientific">Sphaerulina musiva (strain SO2202)</name>
    <name type="common">Poplar stem canker fungus</name>
    <name type="synonym">Septoria musiva</name>
    <dbReference type="NCBI Taxonomy" id="692275"/>
    <lineage>
        <taxon>Eukaryota</taxon>
        <taxon>Fungi</taxon>
        <taxon>Dikarya</taxon>
        <taxon>Ascomycota</taxon>
        <taxon>Pezizomycotina</taxon>
        <taxon>Dothideomycetes</taxon>
        <taxon>Dothideomycetidae</taxon>
        <taxon>Mycosphaerellales</taxon>
        <taxon>Mycosphaerellaceae</taxon>
        <taxon>Sphaerulina</taxon>
    </lineage>
</organism>
<keyword evidence="4" id="KW-1185">Reference proteome</keyword>
<keyword evidence="2 3" id="KW-0808">Transferase</keyword>
<gene>
    <name evidence="3" type="ORF">SEPMUDRAFT_163202</name>
</gene>
<dbReference type="AlphaFoldDB" id="M3B168"/>
<dbReference type="RefSeq" id="XP_016761633.1">
    <property type="nucleotide sequence ID" value="XM_016908037.1"/>
</dbReference>
<dbReference type="InterPro" id="IPR038765">
    <property type="entry name" value="Papain-like_cys_pep_sf"/>
</dbReference>
<dbReference type="GeneID" id="27905174"/>
<keyword evidence="2" id="KW-0012">Acyltransferase</keyword>
<dbReference type="Pfam" id="PF00797">
    <property type="entry name" value="Acetyltransf_2"/>
    <property type="match status" value="1"/>
</dbReference>
<dbReference type="STRING" id="692275.M3B168"/>
<dbReference type="eggNOG" id="ENOG502RD0D">
    <property type="taxonomic scope" value="Eukaryota"/>
</dbReference>
<sequence length="331" mass="37713">MAERPTFSHEQLEQYYKRICLPEEKQVYDVAGMSHDDKLDFLNLLMKHQLCKVPWENLTQHYSWHKVVNVKPQHLFRKIVHQHGRGGYCMEANSFFHTVLLSLGFDVYMCGCRIYSPAKQAYGGWTHVVNIVTIAGVKYLLDGGFGGSGPSKPVPLHHQEITHQIAPAQMRLCFESLRQNLNSSYKVWVVQIRYDEEEDSNWTPIYSFPDFEFLPEDVEAMNLQPWLSPHTFFTHKVVAVRFTTSKECNGTKGPGSPDEHALLDADIDGAITLNQDVLTWRRSGKKVVQMPLRTESDRIEALLMYFGIKLSDEDVEGIRGTAAEIGAKAPG</sequence>
<dbReference type="GO" id="GO:0016407">
    <property type="term" value="F:acetyltransferase activity"/>
    <property type="evidence" value="ECO:0007669"/>
    <property type="project" value="InterPro"/>
</dbReference>
<dbReference type="PANTHER" id="PTHR11786">
    <property type="entry name" value="N-HYDROXYARYLAMINE O-ACETYLTRANSFERASE"/>
    <property type="match status" value="1"/>
</dbReference>
<dbReference type="OMA" id="AYCFYEI"/>
<dbReference type="PRINTS" id="PR01543">
    <property type="entry name" value="ANATRNSFRASE"/>
</dbReference>
<evidence type="ECO:0000313" key="4">
    <source>
        <dbReference type="Proteomes" id="UP000016931"/>
    </source>
</evidence>
<dbReference type="OrthoDB" id="10260017at2759"/>
<comment type="similarity">
    <text evidence="1 2">Belongs to the arylamine N-acetyltransferase family.</text>
</comment>
<evidence type="ECO:0000256" key="1">
    <source>
        <dbReference type="ARBA" id="ARBA00006547"/>
    </source>
</evidence>